<feature type="transmembrane region" description="Helical" evidence="1">
    <location>
        <begin position="6"/>
        <end position="27"/>
    </location>
</feature>
<dbReference type="AlphaFoldDB" id="A0A979GPW5"/>
<sequence>MPINPVVHTLIWIACIASLLYPIIPLIKHITASMKSHRKFVAEMEKEINKFKTDPKKYKAKQY</sequence>
<dbReference type="KEGG" id="cpi:Cpin_0208"/>
<evidence type="ECO:0000313" key="3">
    <source>
        <dbReference type="Proteomes" id="UP000002215"/>
    </source>
</evidence>
<protein>
    <submittedName>
        <fullName evidence="2">Uncharacterized protein</fullName>
    </submittedName>
</protein>
<keyword evidence="1" id="KW-0472">Membrane</keyword>
<gene>
    <name evidence="2" type="ordered locus">Cpin_0208</name>
</gene>
<reference evidence="2 3" key="2">
    <citation type="journal article" date="2010" name="Stand. Genomic Sci.">
        <title>Complete genome sequence of Chitinophaga pinensis type strain (UQM 2034).</title>
        <authorList>
            <person name="Glavina Del Rio T."/>
            <person name="Abt B."/>
            <person name="Spring S."/>
            <person name="Lapidus A."/>
            <person name="Nolan M."/>
            <person name="Tice H."/>
            <person name="Copeland A."/>
            <person name="Cheng J.F."/>
            <person name="Chen F."/>
            <person name="Bruce D."/>
            <person name="Goodwin L."/>
            <person name="Pitluck S."/>
            <person name="Ivanova N."/>
            <person name="Mavromatis K."/>
            <person name="Mikhailova N."/>
            <person name="Pati A."/>
            <person name="Chen A."/>
            <person name="Palaniappan K."/>
            <person name="Land M."/>
            <person name="Hauser L."/>
            <person name="Chang Y.J."/>
            <person name="Jeffries C.D."/>
            <person name="Chain P."/>
            <person name="Saunders E."/>
            <person name="Detter J.C."/>
            <person name="Brettin T."/>
            <person name="Rohde M."/>
            <person name="Goker M."/>
            <person name="Bristow J."/>
            <person name="Eisen J.A."/>
            <person name="Markowitz V."/>
            <person name="Hugenholtz P."/>
            <person name="Kyrpides N.C."/>
            <person name="Klenk H.P."/>
            <person name="Lucas S."/>
        </authorList>
    </citation>
    <scope>NUCLEOTIDE SEQUENCE [LARGE SCALE GENOMIC DNA]</scope>
    <source>
        <strain evidence="3">ATCC 43595 / DSM 2588 / LMG 13176 / NBRC 15968 / NCIMB 11800 / UQM 2034</strain>
    </source>
</reference>
<evidence type="ECO:0000256" key="1">
    <source>
        <dbReference type="SAM" id="Phobius"/>
    </source>
</evidence>
<dbReference type="EMBL" id="CP001699">
    <property type="protein sequence ID" value="ACU57709.1"/>
    <property type="molecule type" value="Genomic_DNA"/>
</dbReference>
<keyword evidence="1" id="KW-1133">Transmembrane helix</keyword>
<reference evidence="3" key="1">
    <citation type="submission" date="2009-08" db="EMBL/GenBank/DDBJ databases">
        <title>The complete genome of Chitinophaga pinensis DSM 2588.</title>
        <authorList>
            <consortium name="US DOE Joint Genome Institute (JGI-PGF)"/>
            <person name="Lucas S."/>
            <person name="Copeland A."/>
            <person name="Lapidus A."/>
            <person name="Glavina del Rio T."/>
            <person name="Dalin E."/>
            <person name="Tice H."/>
            <person name="Bruce D."/>
            <person name="Goodwin L."/>
            <person name="Pitluck S."/>
            <person name="Kyrpides N."/>
            <person name="Mavromatis K."/>
            <person name="Ivanova N."/>
            <person name="Mikhailova N."/>
            <person name="Sims D."/>
            <person name="Meinche L."/>
            <person name="Brettin T."/>
            <person name="Detter J.C."/>
            <person name="Han C."/>
            <person name="Larimer F."/>
            <person name="Land M."/>
            <person name="Hauser L."/>
            <person name="Markowitz V."/>
            <person name="Cheng J.-F."/>
            <person name="Hugenholtz P."/>
            <person name="Woyke T."/>
            <person name="Wu D."/>
            <person name="Spring S."/>
            <person name="Klenk H.-P."/>
            <person name="Eisen J.A."/>
        </authorList>
    </citation>
    <scope>NUCLEOTIDE SEQUENCE [LARGE SCALE GENOMIC DNA]</scope>
    <source>
        <strain evidence="3">ATCC 43595 / DSM 2588 / LMG 13176 / NBRC 15968 / NCIMB 11800 / UQM 2034</strain>
    </source>
</reference>
<accession>A0A979GPW5</accession>
<organism evidence="2 3">
    <name type="scientific">Chitinophaga pinensis (strain ATCC 43595 / DSM 2588 / LMG 13176 / NBRC 15968 / NCIMB 11800 / UQM 2034)</name>
    <dbReference type="NCBI Taxonomy" id="485918"/>
    <lineage>
        <taxon>Bacteria</taxon>
        <taxon>Pseudomonadati</taxon>
        <taxon>Bacteroidota</taxon>
        <taxon>Chitinophagia</taxon>
        <taxon>Chitinophagales</taxon>
        <taxon>Chitinophagaceae</taxon>
        <taxon>Chitinophaga</taxon>
    </lineage>
</organism>
<name>A0A979GPW5_CHIPD</name>
<dbReference type="Proteomes" id="UP000002215">
    <property type="component" value="Chromosome"/>
</dbReference>
<keyword evidence="1" id="KW-0812">Transmembrane</keyword>
<evidence type="ECO:0000313" key="2">
    <source>
        <dbReference type="EMBL" id="ACU57709.1"/>
    </source>
</evidence>
<proteinExistence type="predicted"/>